<dbReference type="PANTHER" id="PTHR33540">
    <property type="entry name" value="TRNA THREONYLCARBAMOYLADENOSINE BIOSYNTHESIS PROTEIN TSAE"/>
    <property type="match status" value="1"/>
</dbReference>
<evidence type="ECO:0000256" key="10">
    <source>
        <dbReference type="ARBA" id="ARBA00032441"/>
    </source>
</evidence>
<dbReference type="AlphaFoldDB" id="A0A5C8CE32"/>
<comment type="caution">
    <text evidence="11">The sequence shown here is derived from an EMBL/GenBank/DDBJ whole genome shotgun (WGS) entry which is preliminary data.</text>
</comment>
<keyword evidence="7" id="KW-0547">Nucleotide-binding</keyword>
<dbReference type="GO" id="GO:0005737">
    <property type="term" value="C:cytoplasm"/>
    <property type="evidence" value="ECO:0007669"/>
    <property type="project" value="UniProtKB-SubCell"/>
</dbReference>
<evidence type="ECO:0000256" key="6">
    <source>
        <dbReference type="ARBA" id="ARBA00022723"/>
    </source>
</evidence>
<keyword evidence="8" id="KW-0067">ATP-binding</keyword>
<dbReference type="GO" id="GO:0005524">
    <property type="term" value="F:ATP binding"/>
    <property type="evidence" value="ECO:0007669"/>
    <property type="project" value="UniProtKB-KW"/>
</dbReference>
<protein>
    <recommendedName>
        <fullName evidence="3">tRNA threonylcarbamoyladenosine biosynthesis protein TsaE</fullName>
    </recommendedName>
    <alternativeName>
        <fullName evidence="10">t(6)A37 threonylcarbamoyladenosine biosynthesis protein TsaE</fullName>
    </alternativeName>
</protein>
<comment type="similarity">
    <text evidence="2">Belongs to the TsaE family.</text>
</comment>
<dbReference type="GO" id="GO:0046872">
    <property type="term" value="F:metal ion binding"/>
    <property type="evidence" value="ECO:0007669"/>
    <property type="project" value="UniProtKB-KW"/>
</dbReference>
<name>A0A5C8CE32_9SPIR</name>
<evidence type="ECO:0000256" key="1">
    <source>
        <dbReference type="ARBA" id="ARBA00004496"/>
    </source>
</evidence>
<comment type="subcellular location">
    <subcellularLocation>
        <location evidence="1">Cytoplasm</location>
    </subcellularLocation>
</comment>
<dbReference type="InterPro" id="IPR027417">
    <property type="entry name" value="P-loop_NTPase"/>
</dbReference>
<organism evidence="11 12">
    <name type="scientific">Brachyspira aalborgi</name>
    <dbReference type="NCBI Taxonomy" id="29522"/>
    <lineage>
        <taxon>Bacteria</taxon>
        <taxon>Pseudomonadati</taxon>
        <taxon>Spirochaetota</taxon>
        <taxon>Spirochaetia</taxon>
        <taxon>Brachyspirales</taxon>
        <taxon>Brachyspiraceae</taxon>
        <taxon>Brachyspira</taxon>
    </lineage>
</organism>
<evidence type="ECO:0000256" key="5">
    <source>
        <dbReference type="ARBA" id="ARBA00022694"/>
    </source>
</evidence>
<dbReference type="RefSeq" id="WP_147759043.1">
    <property type="nucleotide sequence ID" value="NZ_SAXT01000006.1"/>
</dbReference>
<keyword evidence="11" id="KW-0808">Transferase</keyword>
<dbReference type="Gene3D" id="3.40.50.300">
    <property type="entry name" value="P-loop containing nucleotide triphosphate hydrolases"/>
    <property type="match status" value="1"/>
</dbReference>
<keyword evidence="6" id="KW-0479">Metal-binding</keyword>
<dbReference type="GO" id="GO:0002949">
    <property type="term" value="P:tRNA threonylcarbamoyladenosine modification"/>
    <property type="evidence" value="ECO:0007669"/>
    <property type="project" value="InterPro"/>
</dbReference>
<evidence type="ECO:0000313" key="12">
    <source>
        <dbReference type="Proteomes" id="UP000325116"/>
    </source>
</evidence>
<dbReference type="GO" id="GO:0016740">
    <property type="term" value="F:transferase activity"/>
    <property type="evidence" value="ECO:0007669"/>
    <property type="project" value="UniProtKB-KW"/>
</dbReference>
<dbReference type="SUPFAM" id="SSF52540">
    <property type="entry name" value="P-loop containing nucleoside triphosphate hydrolases"/>
    <property type="match status" value="1"/>
</dbReference>
<evidence type="ECO:0000256" key="3">
    <source>
        <dbReference type="ARBA" id="ARBA00019010"/>
    </source>
</evidence>
<evidence type="ECO:0000256" key="7">
    <source>
        <dbReference type="ARBA" id="ARBA00022741"/>
    </source>
</evidence>
<dbReference type="NCBIfam" id="TIGR00150">
    <property type="entry name" value="T6A_YjeE"/>
    <property type="match status" value="1"/>
</dbReference>
<evidence type="ECO:0000256" key="4">
    <source>
        <dbReference type="ARBA" id="ARBA00022490"/>
    </source>
</evidence>
<evidence type="ECO:0000256" key="2">
    <source>
        <dbReference type="ARBA" id="ARBA00007599"/>
    </source>
</evidence>
<proteinExistence type="inferred from homology"/>
<sequence>MKKNIFTKKSNIENIEEIASFLCNILKNGDLIIMKGNLGFGKTTFVRIFAKLLKSDDIVSSPSFTLINEYDIILKNEETILRHVDLYRLSSEDELNNIGFKDKIKERGITMIEWGDKFESYFDKPYYELEIEMLENEEKSRLYRINLIQ</sequence>
<keyword evidence="9" id="KW-0460">Magnesium</keyword>
<evidence type="ECO:0000256" key="8">
    <source>
        <dbReference type="ARBA" id="ARBA00022840"/>
    </source>
</evidence>
<gene>
    <name evidence="11" type="primary">tsaE</name>
    <name evidence="11" type="ORF">EPJ80_11195</name>
</gene>
<dbReference type="EMBL" id="SAXT01000006">
    <property type="protein sequence ID" value="TXJ11178.1"/>
    <property type="molecule type" value="Genomic_DNA"/>
</dbReference>
<keyword evidence="5" id="KW-0819">tRNA processing</keyword>
<dbReference type="Pfam" id="PF02367">
    <property type="entry name" value="TsaE"/>
    <property type="match status" value="1"/>
</dbReference>
<evidence type="ECO:0000256" key="9">
    <source>
        <dbReference type="ARBA" id="ARBA00022842"/>
    </source>
</evidence>
<evidence type="ECO:0000313" key="11">
    <source>
        <dbReference type="EMBL" id="TXJ11178.1"/>
    </source>
</evidence>
<keyword evidence="4" id="KW-0963">Cytoplasm</keyword>
<reference evidence="11 12" key="1">
    <citation type="journal article" date="1992" name="Lakartidningen">
        <title>[Penicillin V and not amoxicillin is the first choice preparation in acute otitis].</title>
        <authorList>
            <person name="Kamme C."/>
            <person name="Lundgren K."/>
            <person name="Prellner K."/>
        </authorList>
    </citation>
    <scope>NUCLEOTIDE SEQUENCE [LARGE SCALE GENOMIC DNA]</scope>
    <source>
        <strain evidence="11 12">W1</strain>
    </source>
</reference>
<dbReference type="Proteomes" id="UP000325116">
    <property type="component" value="Unassembled WGS sequence"/>
</dbReference>
<accession>A0A5C8CE32</accession>
<dbReference type="InterPro" id="IPR003442">
    <property type="entry name" value="T6A_TsaE"/>
</dbReference>
<dbReference type="PANTHER" id="PTHR33540:SF2">
    <property type="entry name" value="TRNA THREONYLCARBAMOYLADENOSINE BIOSYNTHESIS PROTEIN TSAE"/>
    <property type="match status" value="1"/>
</dbReference>